<dbReference type="AlphaFoldDB" id="A0A6C0KJP4"/>
<reference evidence="1" key="1">
    <citation type="journal article" date="2020" name="Nature">
        <title>Giant virus diversity and host interactions through global metagenomics.</title>
        <authorList>
            <person name="Schulz F."/>
            <person name="Roux S."/>
            <person name="Paez-Espino D."/>
            <person name="Jungbluth S."/>
            <person name="Walsh D.A."/>
            <person name="Denef V.J."/>
            <person name="McMahon K.D."/>
            <person name="Konstantinidis K.T."/>
            <person name="Eloe-Fadrosh E.A."/>
            <person name="Kyrpides N.C."/>
            <person name="Woyke T."/>
        </authorList>
    </citation>
    <scope>NUCLEOTIDE SEQUENCE</scope>
    <source>
        <strain evidence="1">GVMAG-S-3300013006-138</strain>
    </source>
</reference>
<name>A0A6C0KJP4_9ZZZZ</name>
<evidence type="ECO:0000313" key="1">
    <source>
        <dbReference type="EMBL" id="QHU18165.1"/>
    </source>
</evidence>
<protein>
    <submittedName>
        <fullName evidence="1">Uncharacterized protein</fullName>
    </submittedName>
</protein>
<proteinExistence type="predicted"/>
<dbReference type="EMBL" id="MN740925">
    <property type="protein sequence ID" value="QHU18165.1"/>
    <property type="molecule type" value="Genomic_DNA"/>
</dbReference>
<sequence>MSSSYSNSGVYRLLDEADRLDGYVSACRASPINSAARLLCQYHPWNDQSLAQGIMSDLEAKGTKGAKEAKEAKIIIMTPSAEGGMPHTRAPNIICIPAYFPDSKLHETLKHELVHISQRQNPEVWRKRGLAEGWTPILEADLPSEWVQRCRLNPDTYDARFWAWEGRHVPLPLFIREDKPELRDIQVRWWDMKEGRLNSQAPATFVRKYGNVAASSAEHPYELWAYSDTK</sequence>
<accession>A0A6C0KJP4</accession>
<organism evidence="1">
    <name type="scientific">viral metagenome</name>
    <dbReference type="NCBI Taxonomy" id="1070528"/>
    <lineage>
        <taxon>unclassified sequences</taxon>
        <taxon>metagenomes</taxon>
        <taxon>organismal metagenomes</taxon>
    </lineage>
</organism>